<name>A0A835KMG9_9POAL</name>
<dbReference type="OrthoDB" id="1898570at2759"/>
<keyword evidence="4" id="KW-1185">Reference proteome</keyword>
<accession>A0A835KMG9</accession>
<reference evidence="3" key="1">
    <citation type="submission" date="2020-07" db="EMBL/GenBank/DDBJ databases">
        <title>Genome sequence and genetic diversity analysis of an under-domesticated orphan crop, white fonio (Digitaria exilis).</title>
        <authorList>
            <person name="Bennetzen J.L."/>
            <person name="Chen S."/>
            <person name="Ma X."/>
            <person name="Wang X."/>
            <person name="Yssel A.E.J."/>
            <person name="Chaluvadi S.R."/>
            <person name="Johnson M."/>
            <person name="Gangashetty P."/>
            <person name="Hamidou F."/>
            <person name="Sanogo M.D."/>
            <person name="Zwaenepoel A."/>
            <person name="Wallace J."/>
            <person name="Van De Peer Y."/>
            <person name="Van Deynze A."/>
        </authorList>
    </citation>
    <scope>NUCLEOTIDE SEQUENCE</scope>
    <source>
        <tissue evidence="3">Leaves</tissue>
    </source>
</reference>
<evidence type="ECO:0000256" key="1">
    <source>
        <dbReference type="SAM" id="MobiDB-lite"/>
    </source>
</evidence>
<feature type="domain" description="WIYLD" evidence="2">
    <location>
        <begin position="7"/>
        <end position="66"/>
    </location>
</feature>
<dbReference type="EMBL" id="JACEFO010000909">
    <property type="protein sequence ID" value="KAF8753200.1"/>
    <property type="molecule type" value="Genomic_DNA"/>
</dbReference>
<dbReference type="Pfam" id="PF10440">
    <property type="entry name" value="WIYLD"/>
    <property type="match status" value="1"/>
</dbReference>
<dbReference type="PANTHER" id="PTHR34271">
    <property type="entry name" value="NUCLEOLAR HISTONE METHYLTRANSFERASE-RELATED PROTEIN"/>
    <property type="match status" value="1"/>
</dbReference>
<comment type="caution">
    <text evidence="3">The sequence shown here is derived from an EMBL/GenBank/DDBJ whole genome shotgun (WGS) entry which is preliminary data.</text>
</comment>
<evidence type="ECO:0000259" key="2">
    <source>
        <dbReference type="Pfam" id="PF10440"/>
    </source>
</evidence>
<dbReference type="AlphaFoldDB" id="A0A835KMG9"/>
<proteinExistence type="predicted"/>
<evidence type="ECO:0000313" key="4">
    <source>
        <dbReference type="Proteomes" id="UP000636709"/>
    </source>
</evidence>
<dbReference type="Proteomes" id="UP000636709">
    <property type="component" value="Unassembled WGS sequence"/>
</dbReference>
<sequence>MGRPKLKSGERRIDAAIDHLAPYGFPKPQIRKVINDLLKLYGRDGWAFLEDGSYRVVLEKLLEEQTQLEQKQEAAAVEEASPENESWSALECQASPNSSLPQDHVLPVPPATGAARTRRPCYGWISEESETESESEDGEMISNAVRPAIIMEKDIYQNLRKPCLLIESDQLDGMCTLTGNDSD</sequence>
<feature type="region of interest" description="Disordered" evidence="1">
    <location>
        <begin position="72"/>
        <end position="104"/>
    </location>
</feature>
<protein>
    <recommendedName>
        <fullName evidence="2">WIYLD domain-containing protein</fullName>
    </recommendedName>
</protein>
<gene>
    <name evidence="3" type="ORF">HU200_011647</name>
</gene>
<organism evidence="3 4">
    <name type="scientific">Digitaria exilis</name>
    <dbReference type="NCBI Taxonomy" id="1010633"/>
    <lineage>
        <taxon>Eukaryota</taxon>
        <taxon>Viridiplantae</taxon>
        <taxon>Streptophyta</taxon>
        <taxon>Embryophyta</taxon>
        <taxon>Tracheophyta</taxon>
        <taxon>Spermatophyta</taxon>
        <taxon>Magnoliopsida</taxon>
        <taxon>Liliopsida</taxon>
        <taxon>Poales</taxon>
        <taxon>Poaceae</taxon>
        <taxon>PACMAD clade</taxon>
        <taxon>Panicoideae</taxon>
        <taxon>Panicodae</taxon>
        <taxon>Paniceae</taxon>
        <taxon>Anthephorinae</taxon>
        <taxon>Digitaria</taxon>
    </lineage>
</organism>
<evidence type="ECO:0000313" key="3">
    <source>
        <dbReference type="EMBL" id="KAF8753200.1"/>
    </source>
</evidence>
<dbReference type="InterPro" id="IPR018848">
    <property type="entry name" value="WIYLD_domain"/>
</dbReference>
<dbReference type="Gene3D" id="1.10.8.850">
    <property type="entry name" value="Histone-lysine N methyltransferase , C-terminal domain-like"/>
    <property type="match status" value="1"/>
</dbReference>
<dbReference type="InterPro" id="IPR043017">
    <property type="entry name" value="WIYLD_dom_sf"/>
</dbReference>
<dbReference type="PANTHER" id="PTHR34271:SF1">
    <property type="entry name" value="NUCLEOLAR HISTONE METHYLTRANSFERASE-RELATED PROTEIN"/>
    <property type="match status" value="1"/>
</dbReference>